<feature type="transmembrane region" description="Helical" evidence="1">
    <location>
        <begin position="148"/>
        <end position="169"/>
    </location>
</feature>
<dbReference type="InterPro" id="IPR036927">
    <property type="entry name" value="Cyt_c_oxase-like_su1_sf"/>
</dbReference>
<keyword evidence="1" id="KW-0472">Membrane</keyword>
<evidence type="ECO:0000313" key="2">
    <source>
        <dbReference type="EMBL" id="RNI38716.1"/>
    </source>
</evidence>
<dbReference type="Proteomes" id="UP000267223">
    <property type="component" value="Unassembled WGS sequence"/>
</dbReference>
<feature type="transmembrane region" description="Helical" evidence="1">
    <location>
        <begin position="278"/>
        <end position="297"/>
    </location>
</feature>
<dbReference type="OrthoDB" id="2827525at2"/>
<feature type="transmembrane region" description="Helical" evidence="1">
    <location>
        <begin position="51"/>
        <end position="71"/>
    </location>
</feature>
<feature type="transmembrane region" description="Helical" evidence="1">
    <location>
        <begin position="218"/>
        <end position="239"/>
    </location>
</feature>
<feature type="transmembrane region" description="Helical" evidence="1">
    <location>
        <begin position="189"/>
        <end position="206"/>
    </location>
</feature>
<feature type="transmembrane region" description="Helical" evidence="1">
    <location>
        <begin position="245"/>
        <end position="266"/>
    </location>
</feature>
<name>A0A3M9NLQ1_9BACT</name>
<protein>
    <submittedName>
        <fullName evidence="2">Uncharacterized protein</fullName>
    </submittedName>
</protein>
<keyword evidence="3" id="KW-1185">Reference proteome</keyword>
<evidence type="ECO:0000313" key="3">
    <source>
        <dbReference type="Proteomes" id="UP000267223"/>
    </source>
</evidence>
<feature type="transmembrane region" description="Helical" evidence="1">
    <location>
        <begin position="83"/>
        <end position="102"/>
    </location>
</feature>
<keyword evidence="1" id="KW-1133">Transmembrane helix</keyword>
<feature type="transmembrane region" description="Helical" evidence="1">
    <location>
        <begin position="317"/>
        <end position="337"/>
    </location>
</feature>
<sequence>MEKNLFRTKQWVQVALINFCVVASAGLTMRYKIKFSLPFVNQQNLMHGHSNFAFVGWLAIALMTLMVRYLVRNNIQTNYRKYNLILGIDVVTCYAMFISFIIQGYAFWSITFACVTILISYFFIVFYWRDLNKVRDAGFSRNWLKAALLLWAFSSLGAIFLAYLMANSITIQELYFGALYFFMHFQYNGWFLFVCFGVFFSYMHRLGLFRFALLSKRLFIIMIITVIPTYFLSVLWLKLPPVLEWIANVSAFVQLLVLVYFFRIISVFKNSKDIKFNIVTRWIWALSSIAFILKIILQVLSTMPFLSHFAFGYRPVVIGYLHLSFVGIISLFILGYINEFIHRFRGKVSGIGFLVFVTGFIVQEVILMLQGLEAMNVEPIKSANIILFFCAVAMVTGLVWITTGIIRTPEEERAR</sequence>
<feature type="transmembrane region" description="Helical" evidence="1">
    <location>
        <begin position="384"/>
        <end position="406"/>
    </location>
</feature>
<feature type="transmembrane region" description="Helical" evidence="1">
    <location>
        <begin position="108"/>
        <end position="128"/>
    </location>
</feature>
<dbReference type="RefSeq" id="WP_123119278.1">
    <property type="nucleotide sequence ID" value="NZ_RJJR01000002.1"/>
</dbReference>
<proteinExistence type="predicted"/>
<organism evidence="2 3">
    <name type="scientific">Hanamia caeni</name>
    <dbReference type="NCBI Taxonomy" id="2294116"/>
    <lineage>
        <taxon>Bacteria</taxon>
        <taxon>Pseudomonadati</taxon>
        <taxon>Bacteroidota</taxon>
        <taxon>Chitinophagia</taxon>
        <taxon>Chitinophagales</taxon>
        <taxon>Chitinophagaceae</taxon>
        <taxon>Hanamia</taxon>
    </lineage>
</organism>
<comment type="caution">
    <text evidence="2">The sequence shown here is derived from an EMBL/GenBank/DDBJ whole genome shotgun (WGS) entry which is preliminary data.</text>
</comment>
<dbReference type="EMBL" id="RJJR01000002">
    <property type="protein sequence ID" value="RNI38716.1"/>
    <property type="molecule type" value="Genomic_DNA"/>
</dbReference>
<feature type="transmembrane region" description="Helical" evidence="1">
    <location>
        <begin position="12"/>
        <end position="31"/>
    </location>
</feature>
<keyword evidence="1" id="KW-0812">Transmembrane</keyword>
<dbReference type="AlphaFoldDB" id="A0A3M9NLQ1"/>
<reference evidence="2 3" key="1">
    <citation type="submission" date="2018-11" db="EMBL/GenBank/DDBJ databases">
        <title>Draft genome sequence of Ferruginibacter sp. BO-59.</title>
        <authorList>
            <person name="Im W.T."/>
        </authorList>
    </citation>
    <scope>NUCLEOTIDE SEQUENCE [LARGE SCALE GENOMIC DNA]</scope>
    <source>
        <strain evidence="2 3">BO-59</strain>
    </source>
</reference>
<accession>A0A3M9NLQ1</accession>
<dbReference type="Gene3D" id="1.20.210.10">
    <property type="entry name" value="Cytochrome c oxidase-like, subunit I domain"/>
    <property type="match status" value="1"/>
</dbReference>
<evidence type="ECO:0000256" key="1">
    <source>
        <dbReference type="SAM" id="Phobius"/>
    </source>
</evidence>
<feature type="transmembrane region" description="Helical" evidence="1">
    <location>
        <begin position="349"/>
        <end position="372"/>
    </location>
</feature>
<gene>
    <name evidence="2" type="ORF">EFY79_03360</name>
</gene>